<dbReference type="InterPro" id="IPR029058">
    <property type="entry name" value="AB_hydrolase_fold"/>
</dbReference>
<name>A0A1D8JIS0_9BACL</name>
<dbReference type="Gene3D" id="3.40.50.1820">
    <property type="entry name" value="alpha/beta hydrolase"/>
    <property type="match status" value="1"/>
</dbReference>
<organism evidence="1 2">
    <name type="scientific">Sporosarcina ureilytica</name>
    <dbReference type="NCBI Taxonomy" id="298596"/>
    <lineage>
        <taxon>Bacteria</taxon>
        <taxon>Bacillati</taxon>
        <taxon>Bacillota</taxon>
        <taxon>Bacilli</taxon>
        <taxon>Bacillales</taxon>
        <taxon>Caryophanaceae</taxon>
        <taxon>Sporosarcina</taxon>
    </lineage>
</organism>
<dbReference type="PANTHER" id="PTHR22946">
    <property type="entry name" value="DIENELACTONE HYDROLASE DOMAIN-CONTAINING PROTEIN-RELATED"/>
    <property type="match status" value="1"/>
</dbReference>
<dbReference type="EMBL" id="CP017560">
    <property type="protein sequence ID" value="AOV08608.1"/>
    <property type="molecule type" value="Genomic_DNA"/>
</dbReference>
<dbReference type="KEGG" id="surl:BI350_14405"/>
<gene>
    <name evidence="1" type="ORF">BI350_14405</name>
</gene>
<dbReference type="PANTHER" id="PTHR22946:SF8">
    <property type="entry name" value="ACETYL XYLAN ESTERASE DOMAIN-CONTAINING PROTEIN"/>
    <property type="match status" value="1"/>
</dbReference>
<dbReference type="SUPFAM" id="SSF53474">
    <property type="entry name" value="alpha/beta-Hydrolases"/>
    <property type="match status" value="1"/>
</dbReference>
<dbReference type="AlphaFoldDB" id="A0A1D8JIS0"/>
<reference evidence="1 2" key="1">
    <citation type="submission" date="2016-09" db="EMBL/GenBank/DDBJ databases">
        <title>Complete genome sequence of the Lysinibacillus sphaericus LMG 22257, a specie of Bacillus with ureolytic activity that can effectively biodeposit calcium carbonate.</title>
        <authorList>
            <person name="Yan W."/>
        </authorList>
    </citation>
    <scope>NUCLEOTIDE SEQUENCE [LARGE SCALE GENOMIC DNA]</scope>
    <source>
        <strain evidence="1 2">LMG 22257</strain>
    </source>
</reference>
<evidence type="ECO:0000313" key="1">
    <source>
        <dbReference type="EMBL" id="AOV08608.1"/>
    </source>
</evidence>
<dbReference type="ESTHER" id="lyssh-a0a1d8jis0">
    <property type="family name" value="Abhydrolase_7"/>
</dbReference>
<dbReference type="Pfam" id="PF12715">
    <property type="entry name" value="Abhydrolase_7"/>
    <property type="match status" value="1"/>
</dbReference>
<protein>
    <recommendedName>
        <fullName evidence="3">Dienelactone hydrolase</fullName>
    </recommendedName>
</protein>
<evidence type="ECO:0008006" key="3">
    <source>
        <dbReference type="Google" id="ProtNLM"/>
    </source>
</evidence>
<dbReference type="InterPro" id="IPR025890">
    <property type="entry name" value="Abhydrolase_bac"/>
</dbReference>
<dbReference type="Proteomes" id="UP000185746">
    <property type="component" value="Chromosome"/>
</dbReference>
<dbReference type="RefSeq" id="WP_075528774.1">
    <property type="nucleotide sequence ID" value="NZ_CP017560.1"/>
</dbReference>
<accession>A0A1D8JIS0</accession>
<proteinExistence type="predicted"/>
<evidence type="ECO:0000313" key="2">
    <source>
        <dbReference type="Proteomes" id="UP000185746"/>
    </source>
</evidence>
<dbReference type="InterPro" id="IPR050261">
    <property type="entry name" value="FrsA_esterase"/>
</dbReference>
<sequence>MWSADKYLNALYQETTKAHSEIYDKNWQDDLKDKFKRALGDFQFTNGNLHPTLLEKVDMDTYYRLRVEIRTDSLLKMPVYLLIPKGSHEIKYPAVIALHGHGYGSKEAVGLNPDGSKLKEKGYHQNFAIELVKKGVIVAVPELIGFGDRKLQKDQGVGSPTDNSCYMMASQLLLNGKTLAGLRVAECRRVIDYVQSLDEVDNDRIGCMGISGGGLVAAFTSALDDRIKAVVVSGYANTFEGSIMARRHCLDNYIPGILKYAEMPDLIGLIAPRALFIEAGMEDHLFPLEKTLEAIEQLTKIYRSFGVEDLLSYHLFKGGHEISGEKSFDWLIQKLNEEIHHYQ</sequence>
<keyword evidence="2" id="KW-1185">Reference proteome</keyword>